<sequence length="52" mass="5975">MYCNNHRRGQTQFTLQFSMYLNACKARALLWTSATYLSGSSKLLLVSTTRLQ</sequence>
<accession>A0A0E9PSQ5</accession>
<name>A0A0E9PSQ5_ANGAN</name>
<evidence type="ECO:0000313" key="1">
    <source>
        <dbReference type="EMBL" id="JAH06878.1"/>
    </source>
</evidence>
<reference evidence="1" key="1">
    <citation type="submission" date="2014-11" db="EMBL/GenBank/DDBJ databases">
        <authorList>
            <person name="Amaro Gonzalez C."/>
        </authorList>
    </citation>
    <scope>NUCLEOTIDE SEQUENCE</scope>
</reference>
<dbReference type="EMBL" id="GBXM01101699">
    <property type="protein sequence ID" value="JAH06878.1"/>
    <property type="molecule type" value="Transcribed_RNA"/>
</dbReference>
<organism evidence="1">
    <name type="scientific">Anguilla anguilla</name>
    <name type="common">European freshwater eel</name>
    <name type="synonym">Muraena anguilla</name>
    <dbReference type="NCBI Taxonomy" id="7936"/>
    <lineage>
        <taxon>Eukaryota</taxon>
        <taxon>Metazoa</taxon>
        <taxon>Chordata</taxon>
        <taxon>Craniata</taxon>
        <taxon>Vertebrata</taxon>
        <taxon>Euteleostomi</taxon>
        <taxon>Actinopterygii</taxon>
        <taxon>Neopterygii</taxon>
        <taxon>Teleostei</taxon>
        <taxon>Anguilliformes</taxon>
        <taxon>Anguillidae</taxon>
        <taxon>Anguilla</taxon>
    </lineage>
</organism>
<reference evidence="1" key="2">
    <citation type="journal article" date="2015" name="Fish Shellfish Immunol.">
        <title>Early steps in the European eel (Anguilla anguilla)-Vibrio vulnificus interaction in the gills: Role of the RtxA13 toxin.</title>
        <authorList>
            <person name="Callol A."/>
            <person name="Pajuelo D."/>
            <person name="Ebbesson L."/>
            <person name="Teles M."/>
            <person name="MacKenzie S."/>
            <person name="Amaro C."/>
        </authorList>
    </citation>
    <scope>NUCLEOTIDE SEQUENCE</scope>
</reference>
<proteinExistence type="predicted"/>
<dbReference type="AlphaFoldDB" id="A0A0E9PSQ5"/>
<protein>
    <submittedName>
        <fullName evidence="1">Uncharacterized protein</fullName>
    </submittedName>
</protein>